<dbReference type="InterPro" id="IPR002018">
    <property type="entry name" value="CarbesteraseB"/>
</dbReference>
<dbReference type="KEGG" id="aaa:Acav_3024"/>
<keyword evidence="2 3" id="KW-0378">Hydrolase</keyword>
<feature type="region of interest" description="Disordered" evidence="4">
    <location>
        <begin position="37"/>
        <end position="81"/>
    </location>
</feature>
<dbReference type="PANTHER" id="PTHR11559">
    <property type="entry name" value="CARBOXYLESTERASE"/>
    <property type="match status" value="1"/>
</dbReference>
<dbReference type="RefSeq" id="WP_013595417.1">
    <property type="nucleotide sequence ID" value="NC_015138.1"/>
</dbReference>
<evidence type="ECO:0000256" key="4">
    <source>
        <dbReference type="SAM" id="MobiDB-lite"/>
    </source>
</evidence>
<dbReference type="OrthoDB" id="9775851at2"/>
<sequence length="489" mass="51673">MDADSTPVVALRSGRLRGTRSRGVAAFKRIPYAADPFTPQRRFQAPQPAAPWQGIRDAGALGPPPPQPGRDPKASMHGGTGDLTVNVWTPDPHASGLPVMVWIPGGAFIRADAGEAACDGTRFAHSGIVLVTVNYRVGVDGFMAIEGAPANRGLLDQIAALQWVRDNIAAFGGDAANVTLFGQSAGAESIAILLASPRADGLFHRAILQSPPMQSMQHGDARRLAAVFARGLGAAPTAGSLTAVPMGELIGASPALAGVLQDRAAWGRLSLGGTAFLPVVDGGLLDAPPLDMLARGLRPRVPVVVGSTDEEARIYMVPGGAIHRITPADVDRFVGDLELPPGTLEIYRRVSRDPSPGEVHTALQSDYTFRKPALRIAETRSRSGMAWHYHFSWKSPGFGGQLGAAHFVDVPFAFGTQHSGQARSLLGDDPPDALADAMHSAWVAFARTGDPGWPAYDLARRATKRFDAPCSVVLDPERTTRGLWNGVAF</sequence>
<evidence type="ECO:0000256" key="3">
    <source>
        <dbReference type="RuleBase" id="RU361235"/>
    </source>
</evidence>
<evidence type="ECO:0000259" key="5">
    <source>
        <dbReference type="Pfam" id="PF00135"/>
    </source>
</evidence>
<feature type="domain" description="Carboxylesterase type B" evidence="5">
    <location>
        <begin position="6"/>
        <end position="314"/>
    </location>
</feature>
<evidence type="ECO:0000256" key="2">
    <source>
        <dbReference type="ARBA" id="ARBA00022801"/>
    </source>
</evidence>
<comment type="similarity">
    <text evidence="1 3">Belongs to the type-B carboxylesterase/lipase family.</text>
</comment>
<dbReference type="EC" id="3.1.1.-" evidence="3"/>
<reference evidence="6" key="1">
    <citation type="submission" date="2011-02" db="EMBL/GenBank/DDBJ databases">
        <title>Complete sequence of Acidovorax avenae subsp. avenae ATCC 19860.</title>
        <authorList>
            <consortium name="US DOE Joint Genome Institute"/>
            <person name="Lucas S."/>
            <person name="Copeland A."/>
            <person name="Lapidus A."/>
            <person name="Cheng J.-F."/>
            <person name="Goodwin L."/>
            <person name="Pitluck S."/>
            <person name="Chertkov O."/>
            <person name="Held B."/>
            <person name="Detter J.C."/>
            <person name="Han C."/>
            <person name="Tapia R."/>
            <person name="Land M."/>
            <person name="Hauser L."/>
            <person name="Kyrpides N."/>
            <person name="Ivanova N."/>
            <person name="Ovchinnikova G."/>
            <person name="Pagani I."/>
            <person name="Gordon S."/>
            <person name="Woyke T."/>
        </authorList>
    </citation>
    <scope>NUCLEOTIDE SEQUENCE</scope>
    <source>
        <strain evidence="6">ATCC 19860</strain>
    </source>
</reference>
<gene>
    <name evidence="6" type="ordered locus">Acav_3024</name>
</gene>
<dbReference type="HOGENOM" id="CLU_006586_16_4_4"/>
<organism evidence="6 7">
    <name type="scientific">Paracidovorax avenae (strain ATCC 19860 / DSM 7227 / CCUG 15838 / JCM 20985 / LMG 2117 / NCPPB 1011)</name>
    <name type="common">Acidovorax avenae</name>
    <dbReference type="NCBI Taxonomy" id="643561"/>
    <lineage>
        <taxon>Bacteria</taxon>
        <taxon>Pseudomonadati</taxon>
        <taxon>Pseudomonadota</taxon>
        <taxon>Betaproteobacteria</taxon>
        <taxon>Burkholderiales</taxon>
        <taxon>Comamonadaceae</taxon>
        <taxon>Paracidovorax</taxon>
    </lineage>
</organism>
<protein>
    <recommendedName>
        <fullName evidence="3">Carboxylic ester hydrolase</fullName>
        <ecNumber evidence="3">3.1.1.-</ecNumber>
    </recommendedName>
</protein>
<dbReference type="InterPro" id="IPR019826">
    <property type="entry name" value="Carboxylesterase_B_AS"/>
</dbReference>
<name>F0Q6I0_PARA1</name>
<dbReference type="ESTHER" id="aciap-f0q6i0">
    <property type="family name" value="Carb_B_Bacteria"/>
</dbReference>
<evidence type="ECO:0000313" key="7">
    <source>
        <dbReference type="Proteomes" id="UP000002482"/>
    </source>
</evidence>
<dbReference type="InterPro" id="IPR029058">
    <property type="entry name" value="AB_hydrolase_fold"/>
</dbReference>
<dbReference type="SUPFAM" id="SSF53474">
    <property type="entry name" value="alpha/beta-Hydrolases"/>
    <property type="match status" value="1"/>
</dbReference>
<keyword evidence="7" id="KW-1185">Reference proteome</keyword>
<dbReference type="Gene3D" id="3.40.50.1820">
    <property type="entry name" value="alpha/beta hydrolase"/>
    <property type="match status" value="1"/>
</dbReference>
<dbReference type="AlphaFoldDB" id="F0Q6I0"/>
<dbReference type="InterPro" id="IPR050309">
    <property type="entry name" value="Type-B_Carboxylest/Lipase"/>
</dbReference>
<dbReference type="Pfam" id="PF00135">
    <property type="entry name" value="COesterase"/>
    <property type="match status" value="2"/>
</dbReference>
<dbReference type="GO" id="GO:0016787">
    <property type="term" value="F:hydrolase activity"/>
    <property type="evidence" value="ECO:0007669"/>
    <property type="project" value="UniProtKB-KW"/>
</dbReference>
<proteinExistence type="inferred from homology"/>
<dbReference type="EMBL" id="CP002521">
    <property type="protein sequence ID" value="ADX46926.1"/>
    <property type="molecule type" value="Genomic_DNA"/>
</dbReference>
<accession>F0Q6I0</accession>
<dbReference type="PROSITE" id="PS00122">
    <property type="entry name" value="CARBOXYLESTERASE_B_1"/>
    <property type="match status" value="1"/>
</dbReference>
<evidence type="ECO:0000256" key="1">
    <source>
        <dbReference type="ARBA" id="ARBA00005964"/>
    </source>
</evidence>
<evidence type="ECO:0000313" key="6">
    <source>
        <dbReference type="EMBL" id="ADX46926.1"/>
    </source>
</evidence>
<dbReference type="GeneID" id="34235852"/>
<dbReference type="Proteomes" id="UP000002482">
    <property type="component" value="Chromosome"/>
</dbReference>
<feature type="domain" description="Carboxylesterase type B" evidence="5">
    <location>
        <begin position="362"/>
        <end position="452"/>
    </location>
</feature>